<gene>
    <name evidence="1" type="ORF">KFK09_004831</name>
</gene>
<accession>A0A8T3BWH3</accession>
<keyword evidence="2" id="KW-1185">Reference proteome</keyword>
<reference evidence="1" key="1">
    <citation type="journal article" date="2022" name="Front. Genet.">
        <title>Chromosome-Scale Assembly of the Dendrobium nobile Genome Provides Insights Into the Molecular Mechanism of the Biosynthesis of the Medicinal Active Ingredient of Dendrobium.</title>
        <authorList>
            <person name="Xu Q."/>
            <person name="Niu S.-C."/>
            <person name="Li K.-L."/>
            <person name="Zheng P.-J."/>
            <person name="Zhang X.-J."/>
            <person name="Jia Y."/>
            <person name="Liu Y."/>
            <person name="Niu Y.-X."/>
            <person name="Yu L.-H."/>
            <person name="Chen D.-F."/>
            <person name="Zhang G.-Q."/>
        </authorList>
    </citation>
    <scope>NUCLEOTIDE SEQUENCE</scope>
    <source>
        <tissue evidence="1">Leaf</tissue>
    </source>
</reference>
<name>A0A8T3BWH3_DENNO</name>
<dbReference type="AlphaFoldDB" id="A0A8T3BWH3"/>
<organism evidence="1 2">
    <name type="scientific">Dendrobium nobile</name>
    <name type="common">Orchid</name>
    <dbReference type="NCBI Taxonomy" id="94219"/>
    <lineage>
        <taxon>Eukaryota</taxon>
        <taxon>Viridiplantae</taxon>
        <taxon>Streptophyta</taxon>
        <taxon>Embryophyta</taxon>
        <taxon>Tracheophyta</taxon>
        <taxon>Spermatophyta</taxon>
        <taxon>Magnoliopsida</taxon>
        <taxon>Liliopsida</taxon>
        <taxon>Asparagales</taxon>
        <taxon>Orchidaceae</taxon>
        <taxon>Epidendroideae</taxon>
        <taxon>Malaxideae</taxon>
        <taxon>Dendrobiinae</taxon>
        <taxon>Dendrobium</taxon>
    </lineage>
</organism>
<protein>
    <submittedName>
        <fullName evidence="1">Uncharacterized protein</fullName>
    </submittedName>
</protein>
<dbReference type="EMBL" id="JAGYWB010000005">
    <property type="protein sequence ID" value="KAI0522452.1"/>
    <property type="molecule type" value="Genomic_DNA"/>
</dbReference>
<sequence>MERTPRDVRRSSSPQAMSGAALLLRRCRAQLFSSGESQPVGRSSLRITSRFSTLSLNESNLNGHNHSLLILLLERLARGRRRPVK</sequence>
<evidence type="ECO:0000313" key="1">
    <source>
        <dbReference type="EMBL" id="KAI0522452.1"/>
    </source>
</evidence>
<comment type="caution">
    <text evidence="1">The sequence shown here is derived from an EMBL/GenBank/DDBJ whole genome shotgun (WGS) entry which is preliminary data.</text>
</comment>
<dbReference type="Proteomes" id="UP000829196">
    <property type="component" value="Unassembled WGS sequence"/>
</dbReference>
<proteinExistence type="predicted"/>
<evidence type="ECO:0000313" key="2">
    <source>
        <dbReference type="Proteomes" id="UP000829196"/>
    </source>
</evidence>